<dbReference type="HOGENOM" id="CLU_113703_0_0_9"/>
<dbReference type="GO" id="GO:0016747">
    <property type="term" value="F:acyltransferase activity, transferring groups other than amino-acyl groups"/>
    <property type="evidence" value="ECO:0007669"/>
    <property type="project" value="InterPro"/>
</dbReference>
<gene>
    <name evidence="2" type="primary">acuA</name>
    <name evidence="2" type="ordered locus">BpOF4_09840</name>
</gene>
<organism evidence="2 3">
    <name type="scientific">Alkalihalophilus pseudofirmus (strain ATCC BAA-2126 / JCM 17055 / OF4)</name>
    <name type="common">Bacillus pseudofirmus</name>
    <dbReference type="NCBI Taxonomy" id="398511"/>
    <lineage>
        <taxon>Bacteria</taxon>
        <taxon>Bacillati</taxon>
        <taxon>Bacillota</taxon>
        <taxon>Bacilli</taxon>
        <taxon>Bacillales</taxon>
        <taxon>Bacillaceae</taxon>
        <taxon>Alkalihalophilus</taxon>
    </lineage>
</organism>
<name>D3FTF0_ALKPO</name>
<dbReference type="InterPro" id="IPR000182">
    <property type="entry name" value="GNAT_dom"/>
</dbReference>
<sequence>MNSKYKTVSVTADRPLVGKLLQKHRFHDGLGQFRLPSEQQLAMLDAFQTLDVNLAIAYTEEFIVGYAIILPPEPYERWVKMKEIRVLGVVEVAPPYRNQQAASSLLTALLDEGDYEKNILISLEYRWHWDLDSVNGDSALYKKLLQKLLMKGGFEEVLTNEPDIMNYHDNFMMVRFGRDVPSEIVKRFLELSGNPISNNVR</sequence>
<dbReference type="eggNOG" id="COG0454">
    <property type="taxonomic scope" value="Bacteria"/>
</dbReference>
<keyword evidence="3" id="KW-1185">Reference proteome</keyword>
<feature type="domain" description="N-acetyltransferase" evidence="1">
    <location>
        <begin position="3"/>
        <end position="181"/>
    </location>
</feature>
<dbReference type="InterPro" id="IPR024699">
    <property type="entry name" value="AcuA"/>
</dbReference>
<dbReference type="KEGG" id="bpf:BpOF4_09840"/>
<dbReference type="PIRSF" id="PIRSF021278">
    <property type="entry name" value="AcuA"/>
    <property type="match status" value="1"/>
</dbReference>
<dbReference type="InterPro" id="IPR016181">
    <property type="entry name" value="Acyl_CoA_acyltransferase"/>
</dbReference>
<dbReference type="PROSITE" id="PS51186">
    <property type="entry name" value="GNAT"/>
    <property type="match status" value="1"/>
</dbReference>
<reference evidence="2 3" key="1">
    <citation type="journal article" date="2011" name="Environ. Microbiol.">
        <title>Genome of alkaliphilic Bacillus pseudofirmus OF4 reveals adaptations that support the ability to grow in an external pH range from 7.5 to 11.4.</title>
        <authorList>
            <person name="Janto B."/>
            <person name="Ahmed A."/>
            <person name="Ito M."/>
            <person name="Liu J."/>
            <person name="Hicks D.B."/>
            <person name="Pagni S."/>
            <person name="Fackelmayer O.J."/>
            <person name="Smith T.A."/>
            <person name="Earl J."/>
            <person name="Elbourne L.D."/>
            <person name="Hassan K."/>
            <person name="Paulsen I.T."/>
            <person name="Kolsto A.B."/>
            <person name="Tourasse N.J."/>
            <person name="Ehrlich G.D."/>
            <person name="Boissy R."/>
            <person name="Ivey D.M."/>
            <person name="Li G."/>
            <person name="Xue Y."/>
            <person name="Ma Y."/>
            <person name="Hu F.Z."/>
            <person name="Krulwich T.A."/>
        </authorList>
    </citation>
    <scope>NUCLEOTIDE SEQUENCE [LARGE SCALE GENOMIC DNA]</scope>
    <source>
        <strain evidence="3">ATCC BAA-2126 / JCM 17055 / OF4</strain>
    </source>
</reference>
<dbReference type="SUPFAM" id="SSF55729">
    <property type="entry name" value="Acyl-CoA N-acyltransferases (Nat)"/>
    <property type="match status" value="1"/>
</dbReference>
<accession>D3FTF0</accession>
<dbReference type="Gene3D" id="3.40.630.30">
    <property type="match status" value="1"/>
</dbReference>
<evidence type="ECO:0000259" key="1">
    <source>
        <dbReference type="PROSITE" id="PS51186"/>
    </source>
</evidence>
<evidence type="ECO:0000313" key="3">
    <source>
        <dbReference type="Proteomes" id="UP000001544"/>
    </source>
</evidence>
<proteinExistence type="predicted"/>
<dbReference type="EMBL" id="CP001878">
    <property type="protein sequence ID" value="ADC50023.1"/>
    <property type="molecule type" value="Genomic_DNA"/>
</dbReference>
<protein>
    <submittedName>
        <fullName evidence="2">Acetoin dehydrogenase AcuA</fullName>
    </submittedName>
</protein>
<evidence type="ECO:0000313" key="2">
    <source>
        <dbReference type="EMBL" id="ADC50023.1"/>
    </source>
</evidence>
<dbReference type="AlphaFoldDB" id="D3FTF0"/>
<dbReference type="GO" id="GO:0019152">
    <property type="term" value="F:acetoin dehydrogenase (NAD+) activity"/>
    <property type="evidence" value="ECO:0007669"/>
    <property type="project" value="InterPro"/>
</dbReference>
<dbReference type="GO" id="GO:0045150">
    <property type="term" value="P:acetoin catabolic process"/>
    <property type="evidence" value="ECO:0007669"/>
    <property type="project" value="InterPro"/>
</dbReference>
<dbReference type="Proteomes" id="UP000001544">
    <property type="component" value="Chromosome"/>
</dbReference>
<dbReference type="STRING" id="398511.BpOF4_09840"/>